<dbReference type="PANTHER" id="PTHR31900">
    <property type="entry name" value="F-BOX/RNI SUPERFAMILY PROTEIN-RELATED"/>
    <property type="match status" value="1"/>
</dbReference>
<dbReference type="AlphaFoldDB" id="A0A067KN71"/>
<dbReference type="InterPro" id="IPR032675">
    <property type="entry name" value="LRR_dom_sf"/>
</dbReference>
<dbReference type="InterPro" id="IPR001810">
    <property type="entry name" value="F-box_dom"/>
</dbReference>
<evidence type="ECO:0000313" key="3">
    <source>
        <dbReference type="Proteomes" id="UP000027138"/>
    </source>
</evidence>
<dbReference type="InterPro" id="IPR053781">
    <property type="entry name" value="F-box_AtFBL13-like"/>
</dbReference>
<reference evidence="2 3" key="1">
    <citation type="journal article" date="2014" name="PLoS ONE">
        <title>Global Analysis of Gene Expression Profiles in Physic Nut (Jatropha curcas L.) Seedlings Exposed to Salt Stress.</title>
        <authorList>
            <person name="Zhang L."/>
            <person name="Zhang C."/>
            <person name="Wu P."/>
            <person name="Chen Y."/>
            <person name="Li M."/>
            <person name="Jiang H."/>
            <person name="Wu G."/>
        </authorList>
    </citation>
    <scope>NUCLEOTIDE SEQUENCE [LARGE SCALE GENOMIC DNA]</scope>
    <source>
        <strain evidence="3">cv. GZQX0401</strain>
        <tissue evidence="2">Young leaves</tissue>
    </source>
</reference>
<dbReference type="Pfam" id="PF24758">
    <property type="entry name" value="LRR_At5g56370"/>
    <property type="match status" value="1"/>
</dbReference>
<dbReference type="Pfam" id="PF00646">
    <property type="entry name" value="F-box"/>
    <property type="match status" value="1"/>
</dbReference>
<dbReference type="SMART" id="SM00256">
    <property type="entry name" value="FBOX"/>
    <property type="match status" value="1"/>
</dbReference>
<dbReference type="Proteomes" id="UP000027138">
    <property type="component" value="Unassembled WGS sequence"/>
</dbReference>
<organism evidence="2 3">
    <name type="scientific">Jatropha curcas</name>
    <name type="common">Barbados nut</name>
    <dbReference type="NCBI Taxonomy" id="180498"/>
    <lineage>
        <taxon>Eukaryota</taxon>
        <taxon>Viridiplantae</taxon>
        <taxon>Streptophyta</taxon>
        <taxon>Embryophyta</taxon>
        <taxon>Tracheophyta</taxon>
        <taxon>Spermatophyta</taxon>
        <taxon>Magnoliopsida</taxon>
        <taxon>eudicotyledons</taxon>
        <taxon>Gunneridae</taxon>
        <taxon>Pentapetalae</taxon>
        <taxon>rosids</taxon>
        <taxon>fabids</taxon>
        <taxon>Malpighiales</taxon>
        <taxon>Euphorbiaceae</taxon>
        <taxon>Crotonoideae</taxon>
        <taxon>Jatropheae</taxon>
        <taxon>Jatropha</taxon>
    </lineage>
</organism>
<dbReference type="InterPro" id="IPR055411">
    <property type="entry name" value="LRR_FXL15/At3g58940/PEG3-like"/>
</dbReference>
<proteinExistence type="predicted"/>
<keyword evidence="3" id="KW-1185">Reference proteome</keyword>
<gene>
    <name evidence="2" type="ORF">JCGZ_12746</name>
</gene>
<accession>A0A067KN71</accession>
<dbReference type="SUPFAM" id="SSF81383">
    <property type="entry name" value="F-box domain"/>
    <property type="match status" value="1"/>
</dbReference>
<dbReference type="OrthoDB" id="810154at2759"/>
<dbReference type="Gene3D" id="1.20.1280.50">
    <property type="match status" value="1"/>
</dbReference>
<feature type="domain" description="F-box" evidence="1">
    <location>
        <begin position="17"/>
        <end position="65"/>
    </location>
</feature>
<sequence length="373" mass="42447">MVVTMQSKKGLSGSWKNDRISELPDSLLHHILSFLNAMEVVRTSVLSKRWRYLWTSVPSLEFSDQMIKTNVEGCKLPFFTNFVNQFLLRRDFSPIDKFIIRSYLNVKAIAVESFISYAVKLGVQQLDIDCFFPTQEGPIELPPFSFSCDSITTLKLNFHEGLFVMPASLGLPSLKTLHLVDFGNFDGNVLSTCPNLETLILEGLYLYGIKSFNINAPNLKTLVLDIREIDHGDPKFSISAPKLTKFKFATAELAAFSVNNLNSLDEVDFDLMIFQFDLDETRLKYLETYRKICLDLVNMLKGFRNAKSITLSRDAIEVLSLFPDILNEHPSQLSKLKHLTLEYSLNDHVIIPGCVFAYFIKSSPSLKVCLQHF</sequence>
<dbReference type="EMBL" id="KK914552">
    <property type="protein sequence ID" value="KDP33224.1"/>
    <property type="molecule type" value="Genomic_DNA"/>
</dbReference>
<dbReference type="InterPro" id="IPR036047">
    <property type="entry name" value="F-box-like_dom_sf"/>
</dbReference>
<dbReference type="CDD" id="cd22160">
    <property type="entry name" value="F-box_AtFBL13-like"/>
    <property type="match status" value="1"/>
</dbReference>
<evidence type="ECO:0000313" key="2">
    <source>
        <dbReference type="EMBL" id="KDP33224.1"/>
    </source>
</evidence>
<name>A0A067KN71_JATCU</name>
<dbReference type="PANTHER" id="PTHR31900:SF30">
    <property type="entry name" value="SUPERFAMILY PROTEIN, PUTATIVE-RELATED"/>
    <property type="match status" value="1"/>
</dbReference>
<dbReference type="SUPFAM" id="SSF52047">
    <property type="entry name" value="RNI-like"/>
    <property type="match status" value="1"/>
</dbReference>
<evidence type="ECO:0000259" key="1">
    <source>
        <dbReference type="PROSITE" id="PS50181"/>
    </source>
</evidence>
<dbReference type="PROSITE" id="PS50181">
    <property type="entry name" value="FBOX"/>
    <property type="match status" value="1"/>
</dbReference>
<protein>
    <recommendedName>
        <fullName evidence="1">F-box domain-containing protein</fullName>
    </recommendedName>
</protein>
<dbReference type="InterPro" id="IPR050232">
    <property type="entry name" value="FBL13/AtMIF1-like"/>
</dbReference>
<dbReference type="Gene3D" id="3.80.10.10">
    <property type="entry name" value="Ribonuclease Inhibitor"/>
    <property type="match status" value="1"/>
</dbReference>
<dbReference type="STRING" id="180498.A0A067KN71"/>